<gene>
    <name evidence="7" type="ORF">GCM10011378_31510</name>
</gene>
<dbReference type="InterPro" id="IPR005495">
    <property type="entry name" value="LptG/LptF_permease"/>
</dbReference>
<name>A0ABQ1X2L0_9BACT</name>
<keyword evidence="8" id="KW-1185">Reference proteome</keyword>
<evidence type="ECO:0000256" key="3">
    <source>
        <dbReference type="ARBA" id="ARBA00022692"/>
    </source>
</evidence>
<feature type="transmembrane region" description="Helical" evidence="6">
    <location>
        <begin position="308"/>
        <end position="329"/>
    </location>
</feature>
<feature type="transmembrane region" description="Helical" evidence="6">
    <location>
        <begin position="106"/>
        <end position="129"/>
    </location>
</feature>
<comment type="caution">
    <text evidence="7">The sequence shown here is derived from an EMBL/GenBank/DDBJ whole genome shotgun (WGS) entry which is preliminary data.</text>
</comment>
<feature type="transmembrane region" description="Helical" evidence="6">
    <location>
        <begin position="283"/>
        <end position="301"/>
    </location>
</feature>
<dbReference type="PANTHER" id="PTHR33529:SF8">
    <property type="entry name" value="PERMEASE, YJGP_YJGQ FAMILY"/>
    <property type="match status" value="1"/>
</dbReference>
<proteinExistence type="predicted"/>
<dbReference type="Pfam" id="PF03739">
    <property type="entry name" value="LptF_LptG"/>
    <property type="match status" value="1"/>
</dbReference>
<dbReference type="EMBL" id="BMGS01000008">
    <property type="protein sequence ID" value="GGG52969.1"/>
    <property type="molecule type" value="Genomic_DNA"/>
</dbReference>
<evidence type="ECO:0000256" key="1">
    <source>
        <dbReference type="ARBA" id="ARBA00004651"/>
    </source>
</evidence>
<evidence type="ECO:0000256" key="6">
    <source>
        <dbReference type="SAM" id="Phobius"/>
    </source>
</evidence>
<feature type="transmembrane region" description="Helical" evidence="6">
    <location>
        <begin position="341"/>
        <end position="362"/>
    </location>
</feature>
<keyword evidence="2" id="KW-1003">Cell membrane</keyword>
<keyword evidence="5 6" id="KW-0472">Membrane</keyword>
<keyword evidence="3 6" id="KW-0812">Transmembrane</keyword>
<sequence>MTFCSPMKLLDKYILKKFLTAFFFTVVLLVSVICVIDFTEKNDDFLKHDLGAWQILTEYYVNLFPYFANLLSPITVFIAVVFVTAQLASRTEVVAMLASGISFKRFLLPYIMGSAILGALTMAMTGWLIPIANKTRVQFEKAYIKNPYRFDARNVHIKIGPKSYAFMESYDNVNNVGYKFALETIEGTLLKRRLTAEAITWDSTKRAWKLTPQVIRTFNGDKETLQSLPARDTTLNLYPKDFASTYRLAETLTLPELNRYINQKIARGADDTQVYLSEKYERYAYPYAMFILTVIGVIMSARKSRAGVGGQIALGFVLAFVFIIFVILSRNLAAVGTLSPLLAAWVPSLVFTLIGLFLYRVVPR</sequence>
<evidence type="ECO:0000256" key="2">
    <source>
        <dbReference type="ARBA" id="ARBA00022475"/>
    </source>
</evidence>
<evidence type="ECO:0000256" key="4">
    <source>
        <dbReference type="ARBA" id="ARBA00022989"/>
    </source>
</evidence>
<reference evidence="8" key="1">
    <citation type="journal article" date="2019" name="Int. J. Syst. Evol. Microbiol.">
        <title>The Global Catalogue of Microorganisms (GCM) 10K type strain sequencing project: providing services to taxonomists for standard genome sequencing and annotation.</title>
        <authorList>
            <consortium name="The Broad Institute Genomics Platform"/>
            <consortium name="The Broad Institute Genome Sequencing Center for Infectious Disease"/>
            <person name="Wu L."/>
            <person name="Ma J."/>
        </authorList>
    </citation>
    <scope>NUCLEOTIDE SEQUENCE [LARGE SCALE GENOMIC DNA]</scope>
    <source>
        <strain evidence="8">CGMCC 1.12990</strain>
    </source>
</reference>
<protein>
    <submittedName>
        <fullName evidence="7">Membrane protein</fullName>
    </submittedName>
</protein>
<evidence type="ECO:0000313" key="8">
    <source>
        <dbReference type="Proteomes" id="UP000601361"/>
    </source>
</evidence>
<accession>A0ABQ1X2L0</accession>
<feature type="transmembrane region" description="Helical" evidence="6">
    <location>
        <begin position="59"/>
        <end position="85"/>
    </location>
</feature>
<keyword evidence="4 6" id="KW-1133">Transmembrane helix</keyword>
<dbReference type="PANTHER" id="PTHR33529">
    <property type="entry name" value="SLR0882 PROTEIN-RELATED"/>
    <property type="match status" value="1"/>
</dbReference>
<dbReference type="Proteomes" id="UP000601361">
    <property type="component" value="Unassembled WGS sequence"/>
</dbReference>
<organism evidence="7 8">
    <name type="scientific">Hymenobacter glacieicola</name>
    <dbReference type="NCBI Taxonomy" id="1562124"/>
    <lineage>
        <taxon>Bacteria</taxon>
        <taxon>Pseudomonadati</taxon>
        <taxon>Bacteroidota</taxon>
        <taxon>Cytophagia</taxon>
        <taxon>Cytophagales</taxon>
        <taxon>Hymenobacteraceae</taxon>
        <taxon>Hymenobacter</taxon>
    </lineage>
</organism>
<feature type="transmembrane region" description="Helical" evidence="6">
    <location>
        <begin position="21"/>
        <end position="39"/>
    </location>
</feature>
<evidence type="ECO:0000313" key="7">
    <source>
        <dbReference type="EMBL" id="GGG52969.1"/>
    </source>
</evidence>
<evidence type="ECO:0000256" key="5">
    <source>
        <dbReference type="ARBA" id="ARBA00023136"/>
    </source>
</evidence>
<comment type="subcellular location">
    <subcellularLocation>
        <location evidence="1">Cell membrane</location>
        <topology evidence="1">Multi-pass membrane protein</topology>
    </subcellularLocation>
</comment>